<feature type="transmembrane region" description="Helical" evidence="1">
    <location>
        <begin position="24"/>
        <end position="44"/>
    </location>
</feature>
<name>A0ABY0LH07_9FLAO</name>
<keyword evidence="1" id="KW-1133">Transmembrane helix</keyword>
<protein>
    <submittedName>
        <fullName evidence="2">Uncharacterized protein</fullName>
    </submittedName>
</protein>
<keyword evidence="3" id="KW-1185">Reference proteome</keyword>
<comment type="caution">
    <text evidence="2">The sequence shown here is derived from an EMBL/GenBank/DDBJ whole genome shotgun (WGS) entry which is preliminary data.</text>
</comment>
<gene>
    <name evidence="2" type="ORF">SAMN02927916_1322</name>
</gene>
<evidence type="ECO:0000313" key="3">
    <source>
        <dbReference type="Proteomes" id="UP000199307"/>
    </source>
</evidence>
<evidence type="ECO:0000256" key="1">
    <source>
        <dbReference type="SAM" id="Phobius"/>
    </source>
</evidence>
<keyword evidence="1" id="KW-0812">Transmembrane</keyword>
<sequence>MEEKLSQVLDLLIGQKETSDYFDYITILIAFLMFVLTVMQFWLLSKQFKIQKTLVKMDMVPSILLEFLHEPEILQFKNVGKAPIFLFYPISLNVFGNEPKEAIENEADKVPIASGSYYAEKFDLGLPRVPENFNKRSKIKINGKLVLMTFDSVKYNMNFTIQFDVTITSANKENDIVNSSYAWITKFEEKSGRKNKKSFWSI</sequence>
<reference evidence="2 3" key="1">
    <citation type="submission" date="2016-10" db="EMBL/GenBank/DDBJ databases">
        <authorList>
            <person name="Varghese N."/>
            <person name="Submissions S."/>
        </authorList>
    </citation>
    <scope>NUCLEOTIDE SEQUENCE [LARGE SCALE GENOMIC DNA]</scope>
    <source>
        <strain evidence="2 3">CGMCC 1.6859</strain>
    </source>
</reference>
<accession>A0ABY0LH07</accession>
<evidence type="ECO:0000313" key="2">
    <source>
        <dbReference type="EMBL" id="SCY16337.1"/>
    </source>
</evidence>
<keyword evidence="1" id="KW-0472">Membrane</keyword>
<proteinExistence type="predicted"/>
<dbReference type="EMBL" id="FMVC01000002">
    <property type="protein sequence ID" value="SCY16337.1"/>
    <property type="molecule type" value="Genomic_DNA"/>
</dbReference>
<organism evidence="2 3">
    <name type="scientific">Flavobacterium anhuiense</name>
    <dbReference type="NCBI Taxonomy" id="459526"/>
    <lineage>
        <taxon>Bacteria</taxon>
        <taxon>Pseudomonadati</taxon>
        <taxon>Bacteroidota</taxon>
        <taxon>Flavobacteriia</taxon>
        <taxon>Flavobacteriales</taxon>
        <taxon>Flavobacteriaceae</taxon>
        <taxon>Flavobacterium</taxon>
    </lineage>
</organism>
<dbReference type="RefSeq" id="WP_091130199.1">
    <property type="nucleotide sequence ID" value="NZ_FMVC01000002.1"/>
</dbReference>
<dbReference type="Proteomes" id="UP000199307">
    <property type="component" value="Unassembled WGS sequence"/>
</dbReference>